<protein>
    <recommendedName>
        <fullName evidence="6">S-protein homolog</fullName>
    </recommendedName>
</protein>
<dbReference type="PANTHER" id="PTHR31232">
    <property type="match status" value="1"/>
</dbReference>
<evidence type="ECO:0000313" key="8">
    <source>
        <dbReference type="Proteomes" id="UP001154282"/>
    </source>
</evidence>
<comment type="subcellular location">
    <subcellularLocation>
        <location evidence="1 6">Secreted</location>
    </subcellularLocation>
</comment>
<dbReference type="GO" id="GO:0005576">
    <property type="term" value="C:extracellular region"/>
    <property type="evidence" value="ECO:0007669"/>
    <property type="project" value="UniProtKB-SubCell"/>
</dbReference>
<organism evidence="7 8">
    <name type="scientific">Linum tenue</name>
    <dbReference type="NCBI Taxonomy" id="586396"/>
    <lineage>
        <taxon>Eukaryota</taxon>
        <taxon>Viridiplantae</taxon>
        <taxon>Streptophyta</taxon>
        <taxon>Embryophyta</taxon>
        <taxon>Tracheophyta</taxon>
        <taxon>Spermatophyta</taxon>
        <taxon>Magnoliopsida</taxon>
        <taxon>eudicotyledons</taxon>
        <taxon>Gunneridae</taxon>
        <taxon>Pentapetalae</taxon>
        <taxon>rosids</taxon>
        <taxon>fabids</taxon>
        <taxon>Malpighiales</taxon>
        <taxon>Linaceae</taxon>
        <taxon>Linum</taxon>
    </lineage>
</organism>
<evidence type="ECO:0000256" key="5">
    <source>
        <dbReference type="ARBA" id="ARBA00022729"/>
    </source>
</evidence>
<gene>
    <name evidence="7" type="ORF">LITE_LOCUS49260</name>
</gene>
<comment type="similarity">
    <text evidence="2 6">Belongs to the plant self-incompatibility (S1) protein family.</text>
</comment>
<evidence type="ECO:0000256" key="2">
    <source>
        <dbReference type="ARBA" id="ARBA00005581"/>
    </source>
</evidence>
<dbReference type="GO" id="GO:0060320">
    <property type="term" value="P:rejection of self pollen"/>
    <property type="evidence" value="ECO:0007669"/>
    <property type="project" value="UniProtKB-KW"/>
</dbReference>
<keyword evidence="3 6" id="KW-0713">Self-incompatibility</keyword>
<dbReference type="PANTHER" id="PTHR31232:SF149">
    <property type="entry name" value="S-PROTEIN HOMOLOG"/>
    <property type="match status" value="1"/>
</dbReference>
<feature type="chain" id="PRO_5043113576" description="S-protein homolog" evidence="6">
    <location>
        <begin position="22"/>
        <end position="143"/>
    </location>
</feature>
<reference evidence="7" key="1">
    <citation type="submission" date="2022-08" db="EMBL/GenBank/DDBJ databases">
        <authorList>
            <person name="Gutierrez-Valencia J."/>
        </authorList>
    </citation>
    <scope>NUCLEOTIDE SEQUENCE</scope>
</reference>
<comment type="caution">
    <text evidence="7">The sequence shown here is derived from an EMBL/GenBank/DDBJ whole genome shotgun (WGS) entry which is preliminary data.</text>
</comment>
<dbReference type="EMBL" id="CAMGYJ010000011">
    <property type="protein sequence ID" value="CAI0559507.1"/>
    <property type="molecule type" value="Genomic_DNA"/>
</dbReference>
<evidence type="ECO:0000256" key="4">
    <source>
        <dbReference type="ARBA" id="ARBA00022525"/>
    </source>
</evidence>
<accession>A0AAV0RSJ6</accession>
<keyword evidence="8" id="KW-1185">Reference proteome</keyword>
<sequence>MQNCFFVALLLLTLTNSFTEAKSWIEFGYRKTKVIVWNELGGGQELRIHCKSKDDDLGIHVLKTHYGVDWTFRPNLFHTTLFYCAMEWGDGKIHWFDIYTWHRDYERCSNCQWIVKESGPCFYDTATRMFDFCYQWNRVSLMK</sequence>
<dbReference type="Pfam" id="PF05938">
    <property type="entry name" value="Self-incomp_S1"/>
    <property type="match status" value="1"/>
</dbReference>
<feature type="signal peptide" evidence="6">
    <location>
        <begin position="1"/>
        <end position="21"/>
    </location>
</feature>
<keyword evidence="5 6" id="KW-0732">Signal</keyword>
<evidence type="ECO:0000256" key="1">
    <source>
        <dbReference type="ARBA" id="ARBA00004613"/>
    </source>
</evidence>
<dbReference type="Proteomes" id="UP001154282">
    <property type="component" value="Unassembled WGS sequence"/>
</dbReference>
<dbReference type="InterPro" id="IPR010264">
    <property type="entry name" value="Self-incomp_S1"/>
</dbReference>
<proteinExistence type="inferred from homology"/>
<evidence type="ECO:0000313" key="7">
    <source>
        <dbReference type="EMBL" id="CAI0559507.1"/>
    </source>
</evidence>
<keyword evidence="4 6" id="KW-0964">Secreted</keyword>
<evidence type="ECO:0000256" key="3">
    <source>
        <dbReference type="ARBA" id="ARBA00022471"/>
    </source>
</evidence>
<evidence type="ECO:0000256" key="6">
    <source>
        <dbReference type="RuleBase" id="RU367044"/>
    </source>
</evidence>
<dbReference type="AlphaFoldDB" id="A0AAV0RSJ6"/>
<name>A0AAV0RSJ6_9ROSI</name>